<dbReference type="EMBL" id="ABQC02000012">
    <property type="protein sequence ID" value="EDY96460.1"/>
    <property type="molecule type" value="Genomic_DNA"/>
</dbReference>
<proteinExistence type="predicted"/>
<dbReference type="AlphaFoldDB" id="B5CW13"/>
<sequence>MEKEAASFQVFPVRAVRFPVQKHTVYARKTYGSASGNIKGEKRLANNLLCFFTSFYQET</sequence>
<evidence type="ECO:0000313" key="1">
    <source>
        <dbReference type="EMBL" id="EDY96460.1"/>
    </source>
</evidence>
<dbReference type="HOGENOM" id="CLU_2950700_0_0_10"/>
<reference evidence="1 2" key="1">
    <citation type="submission" date="2008-08" db="EMBL/GenBank/DDBJ databases">
        <title>Draft genome sequence of Bacteroides plebeius (DSM 17135).</title>
        <authorList>
            <person name="Sudarsanam P."/>
            <person name="Ley R."/>
            <person name="Guruge J."/>
            <person name="Turnbaugh P.J."/>
            <person name="Mahowald M."/>
            <person name="Liep D."/>
            <person name="Gordon J."/>
        </authorList>
    </citation>
    <scope>NUCLEOTIDE SEQUENCE [LARGE SCALE GENOMIC DNA]</scope>
    <source>
        <strain evidence="2">DSM 17135 / JCM 12973 / M2</strain>
    </source>
</reference>
<protein>
    <submittedName>
        <fullName evidence="1">Uncharacterized protein</fullName>
    </submittedName>
</protein>
<comment type="caution">
    <text evidence="1">The sequence shown here is derived from an EMBL/GenBank/DDBJ whole genome shotgun (WGS) entry which is preliminary data.</text>
</comment>
<dbReference type="Proteomes" id="UP000003452">
    <property type="component" value="Unassembled WGS sequence"/>
</dbReference>
<gene>
    <name evidence="1" type="ORF">BACPLE_00903</name>
</gene>
<evidence type="ECO:0000313" key="2">
    <source>
        <dbReference type="Proteomes" id="UP000003452"/>
    </source>
</evidence>
<organism evidence="1 2">
    <name type="scientific">Phocaeicola plebeius (strain DSM 17135 / JCM 12973 / CCUG 54634 / M2)</name>
    <name type="common">Bacteroides plebeius</name>
    <dbReference type="NCBI Taxonomy" id="484018"/>
    <lineage>
        <taxon>Bacteria</taxon>
        <taxon>Pseudomonadati</taxon>
        <taxon>Bacteroidota</taxon>
        <taxon>Bacteroidia</taxon>
        <taxon>Bacteroidales</taxon>
        <taxon>Bacteroidaceae</taxon>
        <taxon>Phocaeicola</taxon>
    </lineage>
</organism>
<accession>B5CW13</accession>
<reference evidence="1 2" key="2">
    <citation type="submission" date="2008-08" db="EMBL/GenBank/DDBJ databases">
        <authorList>
            <person name="Fulton L."/>
            <person name="Clifton S."/>
            <person name="Fulton B."/>
            <person name="Xu J."/>
            <person name="Minx P."/>
            <person name="Pepin K.H."/>
            <person name="Johnson M."/>
            <person name="Thiruvilangam P."/>
            <person name="Bhonagiri V."/>
            <person name="Nash W.E."/>
            <person name="Mardis E.R."/>
            <person name="Wilson R.K."/>
        </authorList>
    </citation>
    <scope>NUCLEOTIDE SEQUENCE [LARGE SCALE GENOMIC DNA]</scope>
    <source>
        <strain evidence="2">DSM 17135 / JCM 12973 / M2</strain>
    </source>
</reference>
<name>B5CW13_PHOPM</name>